<dbReference type="Proteomes" id="UP000612899">
    <property type="component" value="Unassembled WGS sequence"/>
</dbReference>
<evidence type="ECO:0000256" key="2">
    <source>
        <dbReference type="ARBA" id="ARBA00022475"/>
    </source>
</evidence>
<dbReference type="Pfam" id="PF07690">
    <property type="entry name" value="MFS_1"/>
    <property type="match status" value="1"/>
</dbReference>
<dbReference type="EMBL" id="BONY01000001">
    <property type="protein sequence ID" value="GIH02020.1"/>
    <property type="molecule type" value="Genomic_DNA"/>
</dbReference>
<sequence>MPTRDLRLWMAGTSVSLFGDAALWLAAGMWAKELTGSNALAGLALLAYLGPRLLNPFTGYLADRFRRRPLIAGLNLMLAGWVLLALPVGAGQVWWLYLVLFGVGLGSGLHSAAGSALLTQLVAAQHLGRTTAKLRTLQEVGLLAAPAAGTALYLAAGPRAVIWLEAFTFLACAACVWAVRVHEPEPMPNRRKVTTELLAGMVHLARSAAQRDIVAAMAVALLAFGIFETAIFALVDQGLGRPAAFVGVLTFAKGVGSVLGGIAAVRLARHWAGAEGRATALGLGLIALGTAILLMGGTPAAVAGLVVIGSGIPMAIVGLFTVVQLGTPGPLQGRAVAAATTLVTAPQVASIALGAVLVSIVDYRLLLAAIVVVVAAGAVFLMRRNVGSVACVE</sequence>
<feature type="transmembrane region" description="Helical" evidence="6">
    <location>
        <begin position="277"/>
        <end position="295"/>
    </location>
</feature>
<feature type="transmembrane region" description="Helical" evidence="6">
    <location>
        <begin position="7"/>
        <end position="27"/>
    </location>
</feature>
<dbReference type="AlphaFoldDB" id="A0A8J3VCQ7"/>
<proteinExistence type="predicted"/>
<dbReference type="PANTHER" id="PTHR23513">
    <property type="entry name" value="INTEGRAL MEMBRANE EFFLUX PROTEIN-RELATED"/>
    <property type="match status" value="1"/>
</dbReference>
<keyword evidence="8" id="KW-1185">Reference proteome</keyword>
<dbReference type="SUPFAM" id="SSF103473">
    <property type="entry name" value="MFS general substrate transporter"/>
    <property type="match status" value="1"/>
</dbReference>
<protein>
    <submittedName>
        <fullName evidence="7">MFS transporter</fullName>
    </submittedName>
</protein>
<gene>
    <name evidence="7" type="ORF">Rhe02_00870</name>
</gene>
<name>A0A8J3VCQ7_9ACTN</name>
<evidence type="ECO:0000256" key="3">
    <source>
        <dbReference type="ARBA" id="ARBA00022692"/>
    </source>
</evidence>
<feature type="transmembrane region" description="Helical" evidence="6">
    <location>
        <begin position="241"/>
        <end position="265"/>
    </location>
</feature>
<evidence type="ECO:0000313" key="8">
    <source>
        <dbReference type="Proteomes" id="UP000612899"/>
    </source>
</evidence>
<dbReference type="GO" id="GO:0022857">
    <property type="term" value="F:transmembrane transporter activity"/>
    <property type="evidence" value="ECO:0007669"/>
    <property type="project" value="InterPro"/>
</dbReference>
<reference evidence="7" key="1">
    <citation type="submission" date="2021-01" db="EMBL/GenBank/DDBJ databases">
        <title>Whole genome shotgun sequence of Rhizocola hellebori NBRC 109834.</title>
        <authorList>
            <person name="Komaki H."/>
            <person name="Tamura T."/>
        </authorList>
    </citation>
    <scope>NUCLEOTIDE SEQUENCE</scope>
    <source>
        <strain evidence="7">NBRC 109834</strain>
    </source>
</reference>
<keyword evidence="3 6" id="KW-0812">Transmembrane</keyword>
<evidence type="ECO:0000256" key="4">
    <source>
        <dbReference type="ARBA" id="ARBA00022989"/>
    </source>
</evidence>
<dbReference type="PANTHER" id="PTHR23513:SF6">
    <property type="entry name" value="MAJOR FACILITATOR SUPERFAMILY ASSOCIATED DOMAIN-CONTAINING PROTEIN"/>
    <property type="match status" value="1"/>
</dbReference>
<feature type="transmembrane region" description="Helical" evidence="6">
    <location>
        <begin position="162"/>
        <end position="182"/>
    </location>
</feature>
<comment type="subcellular location">
    <subcellularLocation>
        <location evidence="1">Cell membrane</location>
        <topology evidence="1">Multi-pass membrane protein</topology>
    </subcellularLocation>
</comment>
<feature type="transmembrane region" description="Helical" evidence="6">
    <location>
        <begin position="335"/>
        <end position="357"/>
    </location>
</feature>
<dbReference type="RefSeq" id="WP_203905972.1">
    <property type="nucleotide sequence ID" value="NZ_BONY01000001.1"/>
</dbReference>
<feature type="transmembrane region" description="Helical" evidence="6">
    <location>
        <begin position="363"/>
        <end position="382"/>
    </location>
</feature>
<dbReference type="PRINTS" id="PR01988">
    <property type="entry name" value="EXPORTERBACE"/>
</dbReference>
<evidence type="ECO:0000256" key="6">
    <source>
        <dbReference type="SAM" id="Phobius"/>
    </source>
</evidence>
<organism evidence="7 8">
    <name type="scientific">Rhizocola hellebori</name>
    <dbReference type="NCBI Taxonomy" id="1392758"/>
    <lineage>
        <taxon>Bacteria</taxon>
        <taxon>Bacillati</taxon>
        <taxon>Actinomycetota</taxon>
        <taxon>Actinomycetes</taxon>
        <taxon>Micromonosporales</taxon>
        <taxon>Micromonosporaceae</taxon>
        <taxon>Rhizocola</taxon>
    </lineage>
</organism>
<feature type="transmembrane region" description="Helical" evidence="6">
    <location>
        <begin position="39"/>
        <end position="58"/>
    </location>
</feature>
<dbReference type="Gene3D" id="1.20.1250.20">
    <property type="entry name" value="MFS general substrate transporter like domains"/>
    <property type="match status" value="1"/>
</dbReference>
<dbReference type="InterPro" id="IPR022324">
    <property type="entry name" value="Bacilysin_exporter_BacE_put"/>
</dbReference>
<evidence type="ECO:0000313" key="7">
    <source>
        <dbReference type="EMBL" id="GIH02020.1"/>
    </source>
</evidence>
<dbReference type="InterPro" id="IPR036259">
    <property type="entry name" value="MFS_trans_sf"/>
</dbReference>
<dbReference type="CDD" id="cd06173">
    <property type="entry name" value="MFS_MefA_like"/>
    <property type="match status" value="1"/>
</dbReference>
<feature type="transmembrane region" description="Helical" evidence="6">
    <location>
        <begin position="70"/>
        <end position="88"/>
    </location>
</feature>
<evidence type="ECO:0000256" key="1">
    <source>
        <dbReference type="ARBA" id="ARBA00004651"/>
    </source>
</evidence>
<feature type="transmembrane region" description="Helical" evidence="6">
    <location>
        <begin position="94"/>
        <end position="119"/>
    </location>
</feature>
<keyword evidence="2" id="KW-1003">Cell membrane</keyword>
<dbReference type="GO" id="GO:0005886">
    <property type="term" value="C:plasma membrane"/>
    <property type="evidence" value="ECO:0007669"/>
    <property type="project" value="UniProtKB-SubCell"/>
</dbReference>
<accession>A0A8J3VCQ7</accession>
<keyword evidence="4 6" id="KW-1133">Transmembrane helix</keyword>
<keyword evidence="5 6" id="KW-0472">Membrane</keyword>
<evidence type="ECO:0000256" key="5">
    <source>
        <dbReference type="ARBA" id="ARBA00023136"/>
    </source>
</evidence>
<dbReference type="InterPro" id="IPR011701">
    <property type="entry name" value="MFS"/>
</dbReference>
<feature type="transmembrane region" description="Helical" evidence="6">
    <location>
        <begin position="301"/>
        <end position="323"/>
    </location>
</feature>
<feature type="transmembrane region" description="Helical" evidence="6">
    <location>
        <begin position="140"/>
        <end position="156"/>
    </location>
</feature>
<feature type="transmembrane region" description="Helical" evidence="6">
    <location>
        <begin position="213"/>
        <end position="235"/>
    </location>
</feature>
<comment type="caution">
    <text evidence="7">The sequence shown here is derived from an EMBL/GenBank/DDBJ whole genome shotgun (WGS) entry which is preliminary data.</text>
</comment>